<protein>
    <submittedName>
        <fullName evidence="1">Sigma-70 family RNA polymerase sigma factor</fullName>
    </submittedName>
</protein>
<accession>A0A7C3ZNG4</accession>
<evidence type="ECO:0000313" key="1">
    <source>
        <dbReference type="EMBL" id="HGG02104.1"/>
    </source>
</evidence>
<reference evidence="1" key="1">
    <citation type="journal article" date="2020" name="mSystems">
        <title>Genome- and Community-Level Interaction Insights into Carbon Utilization and Element Cycling Functions of Hydrothermarchaeota in Hydrothermal Sediment.</title>
        <authorList>
            <person name="Zhou Z."/>
            <person name="Liu Y."/>
            <person name="Xu W."/>
            <person name="Pan J."/>
            <person name="Luo Z.H."/>
            <person name="Li M."/>
        </authorList>
    </citation>
    <scope>NUCLEOTIDE SEQUENCE [LARGE SCALE GENOMIC DNA]</scope>
    <source>
        <strain evidence="1">SpSt-374</strain>
    </source>
</reference>
<dbReference type="AlphaFoldDB" id="A0A7C3ZNG4"/>
<gene>
    <name evidence="1" type="ORF">ENR15_16035</name>
</gene>
<sequence length="213" mass="24839">MTNDELQSLIADTCRHPPGSVERQRGLTQLYRLIVKSRKLWRESTPYYEEVWQQTWLYFCLNLCEATTAKEKYNPDRSSVTTWLNFYLKQRLKDTAIKVQQEQNRTVSGLEGLDDDDSLGFLDTFAAPPDIPQMLQATRQWAETDPTGELQRLQVRGREDITCQLLILRRLPPETSWQELSAELNLPVSTLSSFYQRKCLPQLRKFGESEGYL</sequence>
<organism evidence="1">
    <name type="scientific">Planktothricoides sp. SpSt-374</name>
    <dbReference type="NCBI Taxonomy" id="2282167"/>
    <lineage>
        <taxon>Bacteria</taxon>
        <taxon>Bacillati</taxon>
        <taxon>Cyanobacteriota</taxon>
        <taxon>Cyanophyceae</taxon>
        <taxon>Oscillatoriophycideae</taxon>
        <taxon>Oscillatoriales</taxon>
        <taxon>Oscillatoriaceae</taxon>
        <taxon>Planktothricoides</taxon>
    </lineage>
</organism>
<name>A0A7C3ZNG4_9CYAN</name>
<comment type="caution">
    <text evidence="1">The sequence shown here is derived from an EMBL/GenBank/DDBJ whole genome shotgun (WGS) entry which is preliminary data.</text>
</comment>
<dbReference type="EMBL" id="DSPX01000165">
    <property type="protein sequence ID" value="HGG02104.1"/>
    <property type="molecule type" value="Genomic_DNA"/>
</dbReference>
<proteinExistence type="predicted"/>